<protein>
    <submittedName>
        <fullName evidence="4">Polysaccharide deacetylase family protein</fullName>
    </submittedName>
</protein>
<dbReference type="Pfam" id="PF01522">
    <property type="entry name" value="Polysacc_deac_1"/>
    <property type="match status" value="1"/>
</dbReference>
<feature type="compositionally biased region" description="Low complexity" evidence="1">
    <location>
        <begin position="110"/>
        <end position="139"/>
    </location>
</feature>
<gene>
    <name evidence="4" type="ORF">ABWK59_09260</name>
</gene>
<dbReference type="SUPFAM" id="SSF88713">
    <property type="entry name" value="Glycoside hydrolase/deacetylase"/>
    <property type="match status" value="1"/>
</dbReference>
<dbReference type="PANTHER" id="PTHR10587">
    <property type="entry name" value="GLYCOSYL TRANSFERASE-RELATED"/>
    <property type="match status" value="1"/>
</dbReference>
<accession>A0AAU8JTI5</accession>
<dbReference type="EMBL" id="CP159872">
    <property type="protein sequence ID" value="XCM79101.1"/>
    <property type="molecule type" value="Genomic_DNA"/>
</dbReference>
<reference evidence="4" key="1">
    <citation type="submission" date="2024-06" db="EMBL/GenBank/DDBJ databases">
        <title>The genome sequences of Kitasatospora sp. strain HUAS MG31.</title>
        <authorList>
            <person name="Mo P."/>
        </authorList>
    </citation>
    <scope>NUCLEOTIDE SEQUENCE</scope>
    <source>
        <strain evidence="4">HUAS MG31</strain>
    </source>
</reference>
<sequence length="343" mass="34989">MVIRSTFSRHRRALSAGAALLAVPALAVALGSTDHEKTSNTAAHAPAQSPSGSAVAGAAGPGSQQQRSVPSSPASPSTPSDPTGSVGASSALTPSPADASESNAARSADRPTVPAPSSATPSPATPSPDASASPGSRPAPQRPAPGSLIGHTASGGRTVALTFDDGPGPATGPVLDLLAQYGAKATFCQVGKEVDRDPAAVQRILAEGHQLCDHTADHPQPMHRQSHDQQVTEIGAAKDSIRKAGGAGAKVTWWRAPGGDFTAENVRIAKEQGMKSLTWTVDPRDWSKPGTQAIVSTVQQDLKPGGVVLFHDGGGDRTQTVEALKQLLPWLVAQGYTFDFPAS</sequence>
<name>A0AAU8JTI5_9ACTN</name>
<dbReference type="InterPro" id="IPR050248">
    <property type="entry name" value="Polysacc_deacetylase_ArnD"/>
</dbReference>
<dbReference type="GO" id="GO:0005975">
    <property type="term" value="P:carbohydrate metabolic process"/>
    <property type="evidence" value="ECO:0007669"/>
    <property type="project" value="InterPro"/>
</dbReference>
<organism evidence="4">
    <name type="scientific">Kitasatospora camelliae</name>
    <dbReference type="NCBI Taxonomy" id="3156397"/>
    <lineage>
        <taxon>Bacteria</taxon>
        <taxon>Bacillati</taxon>
        <taxon>Actinomycetota</taxon>
        <taxon>Actinomycetes</taxon>
        <taxon>Kitasatosporales</taxon>
        <taxon>Streptomycetaceae</taxon>
        <taxon>Kitasatospora</taxon>
    </lineage>
</organism>
<dbReference type="AlphaFoldDB" id="A0AAU8JTI5"/>
<feature type="compositionally biased region" description="Low complexity" evidence="1">
    <location>
        <begin position="45"/>
        <end position="87"/>
    </location>
</feature>
<evidence type="ECO:0000259" key="3">
    <source>
        <dbReference type="PROSITE" id="PS51677"/>
    </source>
</evidence>
<dbReference type="PANTHER" id="PTHR10587:SF137">
    <property type="entry name" value="4-DEOXY-4-FORMAMIDO-L-ARABINOSE-PHOSPHOUNDECAPRENOL DEFORMYLASE ARND-RELATED"/>
    <property type="match status" value="1"/>
</dbReference>
<dbReference type="CDD" id="cd10917">
    <property type="entry name" value="CE4_NodB_like_6s_7s"/>
    <property type="match status" value="1"/>
</dbReference>
<keyword evidence="2" id="KW-0732">Signal</keyword>
<dbReference type="KEGG" id="kcm:ABWK59_09260"/>
<dbReference type="InterPro" id="IPR011330">
    <property type="entry name" value="Glyco_hydro/deAcase_b/a-brl"/>
</dbReference>
<feature type="chain" id="PRO_5043683823" evidence="2">
    <location>
        <begin position="28"/>
        <end position="343"/>
    </location>
</feature>
<evidence type="ECO:0000256" key="1">
    <source>
        <dbReference type="SAM" id="MobiDB-lite"/>
    </source>
</evidence>
<evidence type="ECO:0000256" key="2">
    <source>
        <dbReference type="SAM" id="SignalP"/>
    </source>
</evidence>
<feature type="signal peptide" evidence="2">
    <location>
        <begin position="1"/>
        <end position="27"/>
    </location>
</feature>
<evidence type="ECO:0000313" key="4">
    <source>
        <dbReference type="EMBL" id="XCM79101.1"/>
    </source>
</evidence>
<feature type="domain" description="NodB homology" evidence="3">
    <location>
        <begin position="157"/>
        <end position="339"/>
    </location>
</feature>
<dbReference type="Gene3D" id="3.20.20.370">
    <property type="entry name" value="Glycoside hydrolase/deacetylase"/>
    <property type="match status" value="1"/>
</dbReference>
<dbReference type="GO" id="GO:0016810">
    <property type="term" value="F:hydrolase activity, acting on carbon-nitrogen (but not peptide) bonds"/>
    <property type="evidence" value="ECO:0007669"/>
    <property type="project" value="InterPro"/>
</dbReference>
<dbReference type="PROSITE" id="PS51677">
    <property type="entry name" value="NODB"/>
    <property type="match status" value="1"/>
</dbReference>
<proteinExistence type="predicted"/>
<dbReference type="RefSeq" id="WP_354639495.1">
    <property type="nucleotide sequence ID" value="NZ_CP159872.1"/>
</dbReference>
<dbReference type="InterPro" id="IPR002509">
    <property type="entry name" value="NODB_dom"/>
</dbReference>
<feature type="region of interest" description="Disordered" evidence="1">
    <location>
        <begin position="37"/>
        <end position="165"/>
    </location>
</feature>